<dbReference type="RefSeq" id="WP_065542038.1">
    <property type="nucleotide sequence ID" value="NZ_CP015405.2"/>
</dbReference>
<keyword evidence="9 10" id="KW-0066">ATP synthesis</keyword>
<dbReference type="PRINTS" id="PR00126">
    <property type="entry name" value="ATPASEGAMMA"/>
</dbReference>
<gene>
    <name evidence="10" type="primary">atpG</name>
    <name evidence="11" type="ORF">A4V09_08805</name>
</gene>
<evidence type="ECO:0000256" key="8">
    <source>
        <dbReference type="ARBA" id="ARBA00023196"/>
    </source>
</evidence>
<dbReference type="InterPro" id="IPR023632">
    <property type="entry name" value="ATP_synth_F1_gsu_CS"/>
</dbReference>
<keyword evidence="4 10" id="KW-0813">Transport</keyword>
<proteinExistence type="inferred from homology"/>
<evidence type="ECO:0000256" key="6">
    <source>
        <dbReference type="ARBA" id="ARBA00023065"/>
    </source>
</evidence>
<evidence type="ECO:0000256" key="5">
    <source>
        <dbReference type="ARBA" id="ARBA00022781"/>
    </source>
</evidence>
<dbReference type="SUPFAM" id="SSF52943">
    <property type="entry name" value="ATP synthase (F1-ATPase), gamma subunit"/>
    <property type="match status" value="1"/>
</dbReference>
<dbReference type="PROSITE" id="PS00153">
    <property type="entry name" value="ATPASE_GAMMA"/>
    <property type="match status" value="1"/>
</dbReference>
<organism evidence="11 12">
    <name type="scientific">Blautia pseudococcoides</name>
    <dbReference type="NCBI Taxonomy" id="1796616"/>
    <lineage>
        <taxon>Bacteria</taxon>
        <taxon>Bacillati</taxon>
        <taxon>Bacillota</taxon>
        <taxon>Clostridia</taxon>
        <taxon>Lachnospirales</taxon>
        <taxon>Lachnospiraceae</taxon>
        <taxon>Blautia</taxon>
    </lineage>
</organism>
<dbReference type="InterPro" id="IPR035968">
    <property type="entry name" value="ATP_synth_F1_ATPase_gsu"/>
</dbReference>
<comment type="function">
    <text evidence="1 10">Produces ATP from ADP in the presence of a proton gradient across the membrane. The gamma chain is believed to be important in regulating ATPase activity and the flow of protons through the CF(0) complex.</text>
</comment>
<protein>
    <recommendedName>
        <fullName evidence="10">ATP synthase gamma chain</fullName>
    </recommendedName>
    <alternativeName>
        <fullName evidence="10">ATP synthase F1 sector gamma subunit</fullName>
    </alternativeName>
    <alternativeName>
        <fullName evidence="10">F-ATPase gamma subunit</fullName>
    </alternativeName>
</protein>
<dbReference type="GO" id="GO:0005886">
    <property type="term" value="C:plasma membrane"/>
    <property type="evidence" value="ECO:0007669"/>
    <property type="project" value="UniProtKB-SubCell"/>
</dbReference>
<evidence type="ECO:0000256" key="2">
    <source>
        <dbReference type="ARBA" id="ARBA00004170"/>
    </source>
</evidence>
<keyword evidence="7 10" id="KW-0472">Membrane</keyword>
<reference evidence="11" key="1">
    <citation type="submission" date="2017-04" db="EMBL/GenBank/DDBJ databases">
        <title>Complete Genome Sequences of Twelve Strains of a Stable Defined Moderately Diverse Mouse Microbiota 2 (sDMDMm2).</title>
        <authorList>
            <person name="Uchimura Y."/>
            <person name="Wyss M."/>
            <person name="Brugiroux S."/>
            <person name="Limenitakis J.P."/>
            <person name="Stecher B."/>
            <person name="McCoy K.D."/>
            <person name="Macpherson A.J."/>
        </authorList>
    </citation>
    <scope>NUCLEOTIDE SEQUENCE</scope>
    <source>
        <strain evidence="11">YL58</strain>
    </source>
</reference>
<comment type="subcellular location">
    <subcellularLocation>
        <location evidence="10">Cell membrane</location>
        <topology evidence="10">Peripheral membrane protein</topology>
    </subcellularLocation>
    <subcellularLocation>
        <location evidence="2">Membrane</location>
        <topology evidence="2">Peripheral membrane protein</topology>
    </subcellularLocation>
</comment>
<keyword evidence="12" id="KW-1185">Reference proteome</keyword>
<dbReference type="InterPro" id="IPR000131">
    <property type="entry name" value="ATP_synth_F1_gsu"/>
</dbReference>
<evidence type="ECO:0000313" key="11">
    <source>
        <dbReference type="EMBL" id="ANU75857.1"/>
    </source>
</evidence>
<evidence type="ECO:0000256" key="1">
    <source>
        <dbReference type="ARBA" id="ARBA00003456"/>
    </source>
</evidence>
<evidence type="ECO:0000256" key="7">
    <source>
        <dbReference type="ARBA" id="ARBA00023136"/>
    </source>
</evidence>
<evidence type="ECO:0000313" key="12">
    <source>
        <dbReference type="Proteomes" id="UP000092574"/>
    </source>
</evidence>
<evidence type="ECO:0000256" key="9">
    <source>
        <dbReference type="ARBA" id="ARBA00023310"/>
    </source>
</evidence>
<dbReference type="CDD" id="cd12151">
    <property type="entry name" value="F1-ATPase_gamma"/>
    <property type="match status" value="1"/>
</dbReference>
<dbReference type="GO" id="GO:0005524">
    <property type="term" value="F:ATP binding"/>
    <property type="evidence" value="ECO:0007669"/>
    <property type="project" value="UniProtKB-UniRule"/>
</dbReference>
<name>A0A1C7I882_9FIRM</name>
<dbReference type="GO" id="GO:0045259">
    <property type="term" value="C:proton-transporting ATP synthase complex"/>
    <property type="evidence" value="ECO:0007669"/>
    <property type="project" value="UniProtKB-KW"/>
</dbReference>
<comment type="similarity">
    <text evidence="3 10">Belongs to the ATPase gamma chain family.</text>
</comment>
<dbReference type="PANTHER" id="PTHR11693">
    <property type="entry name" value="ATP SYNTHASE GAMMA CHAIN"/>
    <property type="match status" value="1"/>
</dbReference>
<dbReference type="NCBIfam" id="TIGR01146">
    <property type="entry name" value="ATPsyn_F1gamma"/>
    <property type="match status" value="1"/>
</dbReference>
<dbReference type="GO" id="GO:0046933">
    <property type="term" value="F:proton-transporting ATP synthase activity, rotational mechanism"/>
    <property type="evidence" value="ECO:0007669"/>
    <property type="project" value="UniProtKB-UniRule"/>
</dbReference>
<dbReference type="OrthoDB" id="9812769at2"/>
<keyword evidence="10" id="KW-1003">Cell membrane</keyword>
<evidence type="ECO:0000256" key="4">
    <source>
        <dbReference type="ARBA" id="ARBA00022448"/>
    </source>
</evidence>
<evidence type="ECO:0000256" key="3">
    <source>
        <dbReference type="ARBA" id="ARBA00007681"/>
    </source>
</evidence>
<dbReference type="PANTHER" id="PTHR11693:SF22">
    <property type="entry name" value="ATP SYNTHASE SUBUNIT GAMMA, MITOCHONDRIAL"/>
    <property type="match status" value="1"/>
</dbReference>
<dbReference type="STRING" id="1796616.A4V09_08805"/>
<dbReference type="Gene3D" id="1.10.287.80">
    <property type="entry name" value="ATP synthase, gamma subunit, helix hairpin domain"/>
    <property type="match status" value="1"/>
</dbReference>
<dbReference type="HAMAP" id="MF_00815">
    <property type="entry name" value="ATP_synth_gamma_bact"/>
    <property type="match status" value="1"/>
</dbReference>
<dbReference type="Pfam" id="PF00231">
    <property type="entry name" value="ATP-synt"/>
    <property type="match status" value="1"/>
</dbReference>
<sequence length="299" mass="33896">MASAKEIQSRINSIQDTMKITNAMYMISSSKLKRARKVLADTEPYFYALQSAIGRVLRHMPPDTEGNRYFDERSSVPKEERRTGYIVVSADKGLAGAYNHNVFKIAEECMEKDAHPQLFVLGEVGRQYFYKKNVDVDTNFRFTVQKPTMHRARVISEKMIASYVTGELDEVYIIYTRMANAANMVAEMQQLLPLKKASFHTPAQVMVDIHQEEIEMVPSAEEVLNSIVPNYLHGIIYGCLVESYASEHNSRMMAMDAATSSAKDMLKDLSIKYNRVRQAAITQEITEVISGAKAQKNKN</sequence>
<dbReference type="EMBL" id="CP015405">
    <property type="protein sequence ID" value="ANU75857.1"/>
    <property type="molecule type" value="Genomic_DNA"/>
</dbReference>
<keyword evidence="8 10" id="KW-0139">CF(1)</keyword>
<keyword evidence="5 10" id="KW-0375">Hydrogen ion transport</keyword>
<dbReference type="KEGG" id="byl:A4V09_08805"/>
<dbReference type="GO" id="GO:0042777">
    <property type="term" value="P:proton motive force-driven plasma membrane ATP synthesis"/>
    <property type="evidence" value="ECO:0007669"/>
    <property type="project" value="UniProtKB-UniRule"/>
</dbReference>
<keyword evidence="6 10" id="KW-0406">Ion transport</keyword>
<comment type="subunit">
    <text evidence="10">F-type ATPases have 2 components, CF(1) - the catalytic core - and CF(0) - the membrane proton channel. CF(1) has five subunits: alpha(3), beta(3), gamma(1), delta(1), epsilon(1). CF(0) has three main subunits: a, b and c.</text>
</comment>
<evidence type="ECO:0000256" key="10">
    <source>
        <dbReference type="HAMAP-Rule" id="MF_00815"/>
    </source>
</evidence>
<accession>A0A1C7I882</accession>
<dbReference type="Proteomes" id="UP000092574">
    <property type="component" value="Chromosome"/>
</dbReference>
<dbReference type="Gene3D" id="3.40.1380.10">
    <property type="match status" value="1"/>
</dbReference>
<dbReference type="AlphaFoldDB" id="A0A1C7I882"/>